<protein>
    <submittedName>
        <fullName evidence="2">Uncharacterized protein</fullName>
    </submittedName>
</protein>
<evidence type="ECO:0000313" key="4">
    <source>
        <dbReference type="Proteomes" id="UP000275027"/>
    </source>
</evidence>
<organism evidence="2 4">
    <name type="scientific">Flavobacterium lindanitolerans</name>
    <dbReference type="NCBI Taxonomy" id="428988"/>
    <lineage>
        <taxon>Bacteria</taxon>
        <taxon>Pseudomonadati</taxon>
        <taxon>Bacteroidota</taxon>
        <taxon>Flavobacteriia</taxon>
        <taxon>Flavobacteriales</taxon>
        <taxon>Flavobacteriaceae</taxon>
        <taxon>Flavobacterium</taxon>
    </lineage>
</organism>
<keyword evidence="3" id="KW-1185">Reference proteome</keyword>
<evidence type="ECO:0000313" key="1">
    <source>
        <dbReference type="EMBL" id="PKW29723.1"/>
    </source>
</evidence>
<evidence type="ECO:0000313" key="3">
    <source>
        <dbReference type="Proteomes" id="UP000233767"/>
    </source>
</evidence>
<name>A0A497V5R6_9FLAO</name>
<sequence>MKTLTGQNDLDFIKVFLTTGMSGTSKMETNKRRLITFYQL</sequence>
<reference evidence="1 3" key="1">
    <citation type="submission" date="2017-12" db="EMBL/GenBank/DDBJ databases">
        <title>Genomic Encyclopedia of Type Strains, Phase III (KMG-III): the genomes of soil and plant-associated and newly described type strains.</title>
        <authorList>
            <person name="Whitman W."/>
        </authorList>
    </citation>
    <scope>NUCLEOTIDE SEQUENCE [LARGE SCALE GENOMIC DNA]</scope>
    <source>
        <strain evidence="1 3">IP-10</strain>
    </source>
</reference>
<evidence type="ECO:0000313" key="2">
    <source>
        <dbReference type="EMBL" id="RLJ34776.1"/>
    </source>
</evidence>
<reference evidence="2 4" key="2">
    <citation type="submission" date="2018-10" db="EMBL/GenBank/DDBJ databases">
        <title>Genomic Encyclopedia of Archaeal and Bacterial Type Strains, Phase II (KMG-II): from individual species to whole genera.</title>
        <authorList>
            <person name="Goeker M."/>
        </authorList>
    </citation>
    <scope>NUCLEOTIDE SEQUENCE [LARGE SCALE GENOMIC DNA]</scope>
    <source>
        <strain evidence="2 4">DSM 21886</strain>
    </source>
</reference>
<dbReference type="AlphaFoldDB" id="A0A497V5R6"/>
<accession>A0A497V5R6</accession>
<dbReference type="Proteomes" id="UP000275027">
    <property type="component" value="Unassembled WGS sequence"/>
</dbReference>
<dbReference type="EMBL" id="PJND01000007">
    <property type="protein sequence ID" value="PKW29723.1"/>
    <property type="molecule type" value="Genomic_DNA"/>
</dbReference>
<comment type="caution">
    <text evidence="2">The sequence shown here is derived from an EMBL/GenBank/DDBJ whole genome shotgun (WGS) entry which is preliminary data.</text>
</comment>
<gene>
    <name evidence="1" type="ORF">B0G92_1367</name>
    <name evidence="2" type="ORF">CLV50_0137</name>
</gene>
<dbReference type="EMBL" id="RCCB01000010">
    <property type="protein sequence ID" value="RLJ34776.1"/>
    <property type="molecule type" value="Genomic_DNA"/>
</dbReference>
<dbReference type="Proteomes" id="UP000233767">
    <property type="component" value="Unassembled WGS sequence"/>
</dbReference>
<proteinExistence type="predicted"/>